<dbReference type="EMBL" id="CP068158">
    <property type="protein sequence ID" value="QQU78422.1"/>
    <property type="molecule type" value="Genomic_DNA"/>
</dbReference>
<dbReference type="Proteomes" id="UP000315234">
    <property type="component" value="Unassembled WGS sequence"/>
</dbReference>
<evidence type="ECO:0000313" key="6">
    <source>
        <dbReference type="Proteomes" id="UP000315234"/>
    </source>
</evidence>
<dbReference type="RefSeq" id="WP_005528086.1">
    <property type="nucleotide sequence ID" value="NZ_BJLD01000001.1"/>
</dbReference>
<evidence type="ECO:0000313" key="7">
    <source>
        <dbReference type="Proteomes" id="UP000595757"/>
    </source>
</evidence>
<dbReference type="GeneID" id="72411092"/>
<proteinExistence type="predicted"/>
<reference evidence="3 6" key="2">
    <citation type="submission" date="2019-06" db="EMBL/GenBank/DDBJ databases">
        <title>Draft genome sequence of Corynebacterium striatum NBRC 15291.</title>
        <authorList>
            <person name="Miura T."/>
            <person name="Furukawa M."/>
            <person name="Shimamura M."/>
            <person name="Ohyama Y."/>
            <person name="Yamazoe A."/>
            <person name="Kawasaki H."/>
        </authorList>
    </citation>
    <scope>NUCLEOTIDE SEQUENCE [LARGE SCALE GENOMIC DNA]</scope>
    <source>
        <strain evidence="3 6">NBRC 15291</strain>
    </source>
</reference>
<evidence type="ECO:0000313" key="4">
    <source>
        <dbReference type="EMBL" id="QQU78422.1"/>
    </source>
</evidence>
<sequence>MSSSSSQAPATRRLTTTGAVALAVATAATLATAPVFAAPRPVQDSQGFFVFPAHARFSFPHSLKGPEVGS</sequence>
<gene>
    <name evidence="2" type="ORF">A9D01_13665</name>
    <name evidence="3" type="ORF">Cst04h_12600</name>
    <name evidence="4" type="ORF">I6I72_03710</name>
</gene>
<name>A0AAN5KK36_CORST</name>
<evidence type="ECO:0000313" key="5">
    <source>
        <dbReference type="Proteomes" id="UP000231994"/>
    </source>
</evidence>
<accession>A0AAN5KK36</accession>
<evidence type="ECO:0000313" key="2">
    <source>
        <dbReference type="EMBL" id="ATZ09643.1"/>
    </source>
</evidence>
<protein>
    <submittedName>
        <fullName evidence="3">Uncharacterized protein</fullName>
    </submittedName>
</protein>
<reference evidence="2 5" key="1">
    <citation type="submission" date="2017-11" db="EMBL/GenBank/DDBJ databases">
        <title>Whole genome sequencing of cultured pathogen.</title>
        <authorList>
            <person name="Hoffmann M."/>
            <person name="Sanchez M."/>
            <person name="Timme R."/>
            <person name="Nudel K."/>
            <person name="Bry L."/>
        </authorList>
    </citation>
    <scope>NUCLEOTIDE SEQUENCE [LARGE SCALE GENOMIC DNA]</scope>
    <source>
        <strain evidence="2 5">216</strain>
    </source>
</reference>
<reference evidence="4 7" key="3">
    <citation type="submission" date="2021-01" db="EMBL/GenBank/DDBJ databases">
        <title>FDA dAtabase for Regulatory Grade micrObial Sequences (FDA-ARGOS): Supporting development and validation of Infectious Disease Dx tests.</title>
        <authorList>
            <person name="Sproer C."/>
            <person name="Gronow S."/>
            <person name="Severitt S."/>
            <person name="Schroder I."/>
            <person name="Tallon L."/>
            <person name="Sadzewicz L."/>
            <person name="Zhao X."/>
            <person name="Boylan J."/>
            <person name="Ott S."/>
            <person name="Bowen H."/>
            <person name="Vavikolanu K."/>
            <person name="Mehta A."/>
            <person name="Aluvathingal J."/>
            <person name="Nadendla S."/>
            <person name="Lowell S."/>
            <person name="Myers T."/>
            <person name="Yan Y."/>
            <person name="Sichtig H."/>
        </authorList>
    </citation>
    <scope>NUCLEOTIDE SEQUENCE [LARGE SCALE GENOMIC DNA]</scope>
    <source>
        <strain evidence="4 7">FDAARGOS_1115</strain>
    </source>
</reference>
<evidence type="ECO:0000313" key="3">
    <source>
        <dbReference type="EMBL" id="GEA43090.1"/>
    </source>
</evidence>
<dbReference type="EMBL" id="CP024932">
    <property type="protein sequence ID" value="ATZ09643.1"/>
    <property type="molecule type" value="Genomic_DNA"/>
</dbReference>
<dbReference type="Proteomes" id="UP000231994">
    <property type="component" value="Chromosome"/>
</dbReference>
<keyword evidence="1" id="KW-0732">Signal</keyword>
<feature type="signal peptide" evidence="1">
    <location>
        <begin position="1"/>
        <end position="37"/>
    </location>
</feature>
<evidence type="ECO:0000256" key="1">
    <source>
        <dbReference type="SAM" id="SignalP"/>
    </source>
</evidence>
<dbReference type="EMBL" id="BJLD01000001">
    <property type="protein sequence ID" value="GEA43090.1"/>
    <property type="molecule type" value="Genomic_DNA"/>
</dbReference>
<feature type="chain" id="PRO_5044710195" evidence="1">
    <location>
        <begin position="38"/>
        <end position="70"/>
    </location>
</feature>
<keyword evidence="7" id="KW-1185">Reference proteome</keyword>
<dbReference type="AlphaFoldDB" id="A0AAN5KK36"/>
<dbReference type="Proteomes" id="UP000595757">
    <property type="component" value="Chromosome"/>
</dbReference>
<organism evidence="3 6">
    <name type="scientific">Corynebacterium striatum</name>
    <dbReference type="NCBI Taxonomy" id="43770"/>
    <lineage>
        <taxon>Bacteria</taxon>
        <taxon>Bacillati</taxon>
        <taxon>Actinomycetota</taxon>
        <taxon>Actinomycetes</taxon>
        <taxon>Mycobacteriales</taxon>
        <taxon>Corynebacteriaceae</taxon>
        <taxon>Corynebacterium</taxon>
    </lineage>
</organism>